<dbReference type="InterPro" id="IPR001811">
    <property type="entry name" value="Chemokine_IL8-like_dom"/>
</dbReference>
<evidence type="ECO:0000313" key="5">
    <source>
        <dbReference type="Proteomes" id="UP001488805"/>
    </source>
</evidence>
<dbReference type="AlphaFoldDB" id="A0AAW1EJB1"/>
<dbReference type="PANTHER" id="PTHR12015:SF108">
    <property type="entry name" value="C-C MOTIF CHEMOKINE 20"/>
    <property type="match status" value="1"/>
</dbReference>
<dbReference type="Gene3D" id="2.40.50.40">
    <property type="match status" value="1"/>
</dbReference>
<keyword evidence="5" id="KW-1185">Reference proteome</keyword>
<feature type="signal peptide" evidence="2">
    <location>
        <begin position="1"/>
        <end position="21"/>
    </location>
</feature>
<gene>
    <name evidence="4" type="ORF">VZT92_018599</name>
</gene>
<dbReference type="Proteomes" id="UP001488805">
    <property type="component" value="Unassembled WGS sequence"/>
</dbReference>
<name>A0AAW1EJB1_ZOAVI</name>
<dbReference type="GO" id="GO:0006955">
    <property type="term" value="P:immune response"/>
    <property type="evidence" value="ECO:0007669"/>
    <property type="project" value="InterPro"/>
</dbReference>
<dbReference type="SMART" id="SM00199">
    <property type="entry name" value="SCY"/>
    <property type="match status" value="1"/>
</dbReference>
<evidence type="ECO:0000256" key="2">
    <source>
        <dbReference type="SAM" id="SignalP"/>
    </source>
</evidence>
<dbReference type="SUPFAM" id="SSF54117">
    <property type="entry name" value="Interleukin 8-like chemokines"/>
    <property type="match status" value="1"/>
</dbReference>
<feature type="chain" id="PRO_5043788601" description="Chemokine interleukin-8-like domain-containing protein" evidence="2">
    <location>
        <begin position="22"/>
        <end position="94"/>
    </location>
</feature>
<proteinExistence type="predicted"/>
<evidence type="ECO:0000313" key="4">
    <source>
        <dbReference type="EMBL" id="KAK9522112.1"/>
    </source>
</evidence>
<dbReference type="InterPro" id="IPR039809">
    <property type="entry name" value="Chemokine_b/g/d"/>
</dbReference>
<dbReference type="GO" id="GO:0008009">
    <property type="term" value="F:chemokine activity"/>
    <property type="evidence" value="ECO:0007669"/>
    <property type="project" value="InterPro"/>
</dbReference>
<evidence type="ECO:0000256" key="1">
    <source>
        <dbReference type="ARBA" id="ARBA00022514"/>
    </source>
</evidence>
<dbReference type="InterPro" id="IPR036048">
    <property type="entry name" value="Interleukin_8-like_sf"/>
</dbReference>
<sequence length="94" mass="10340">MASTTALLLLLGVLCVGFASAEIVVDCCLTVAEKPIPLRIIQSYTIQEAGKGCDISATGFITKIGRTLCVSHPKDKQWVRNHIKYLDEKRPRPQ</sequence>
<dbReference type="EMBL" id="JBCEZU010000221">
    <property type="protein sequence ID" value="KAK9522112.1"/>
    <property type="molecule type" value="Genomic_DNA"/>
</dbReference>
<evidence type="ECO:0000259" key="3">
    <source>
        <dbReference type="SMART" id="SM00199"/>
    </source>
</evidence>
<keyword evidence="2" id="KW-0732">Signal</keyword>
<reference evidence="4 5" key="1">
    <citation type="journal article" date="2024" name="Genome Biol. Evol.">
        <title>Chromosome-level genome assembly of the viviparous eelpout Zoarces viviparus.</title>
        <authorList>
            <person name="Fuhrmann N."/>
            <person name="Brasseur M.V."/>
            <person name="Bakowski C.E."/>
            <person name="Podsiadlowski L."/>
            <person name="Prost S."/>
            <person name="Krehenwinkel H."/>
            <person name="Mayer C."/>
        </authorList>
    </citation>
    <scope>NUCLEOTIDE SEQUENCE [LARGE SCALE GENOMIC DNA]</scope>
    <source>
        <strain evidence="4">NO-MEL_2022_Ind0_liver</strain>
    </source>
</reference>
<dbReference type="PANTHER" id="PTHR12015">
    <property type="entry name" value="SMALL INDUCIBLE CYTOKINE A"/>
    <property type="match status" value="1"/>
</dbReference>
<comment type="caution">
    <text evidence="4">The sequence shown here is derived from an EMBL/GenBank/DDBJ whole genome shotgun (WGS) entry which is preliminary data.</text>
</comment>
<accession>A0AAW1EJB1</accession>
<protein>
    <recommendedName>
        <fullName evidence="3">Chemokine interleukin-8-like domain-containing protein</fullName>
    </recommendedName>
</protein>
<dbReference type="Pfam" id="PF00048">
    <property type="entry name" value="IL8"/>
    <property type="match status" value="1"/>
</dbReference>
<organism evidence="4 5">
    <name type="scientific">Zoarces viviparus</name>
    <name type="common">Viviparous eelpout</name>
    <name type="synonym">Blennius viviparus</name>
    <dbReference type="NCBI Taxonomy" id="48416"/>
    <lineage>
        <taxon>Eukaryota</taxon>
        <taxon>Metazoa</taxon>
        <taxon>Chordata</taxon>
        <taxon>Craniata</taxon>
        <taxon>Vertebrata</taxon>
        <taxon>Euteleostomi</taxon>
        <taxon>Actinopterygii</taxon>
        <taxon>Neopterygii</taxon>
        <taxon>Teleostei</taxon>
        <taxon>Neoteleostei</taxon>
        <taxon>Acanthomorphata</taxon>
        <taxon>Eupercaria</taxon>
        <taxon>Perciformes</taxon>
        <taxon>Cottioidei</taxon>
        <taxon>Zoarcales</taxon>
        <taxon>Zoarcidae</taxon>
        <taxon>Zoarcinae</taxon>
        <taxon>Zoarces</taxon>
    </lineage>
</organism>
<feature type="domain" description="Chemokine interleukin-8-like" evidence="3">
    <location>
        <begin position="24"/>
        <end position="86"/>
    </location>
</feature>
<keyword evidence="1" id="KW-0202">Cytokine</keyword>
<dbReference type="GO" id="GO:0005615">
    <property type="term" value="C:extracellular space"/>
    <property type="evidence" value="ECO:0007669"/>
    <property type="project" value="UniProtKB-KW"/>
</dbReference>